<protein>
    <submittedName>
        <fullName evidence="4">ParM/StbA family protein</fullName>
    </submittedName>
</protein>
<evidence type="ECO:0000259" key="1">
    <source>
        <dbReference type="Pfam" id="PF06406"/>
    </source>
</evidence>
<dbReference type="Proteomes" id="UP000621390">
    <property type="component" value="Unassembled WGS sequence"/>
</dbReference>
<evidence type="ECO:0000313" key="5">
    <source>
        <dbReference type="Proteomes" id="UP000621390"/>
    </source>
</evidence>
<evidence type="ECO:0000313" key="6">
    <source>
        <dbReference type="Proteomes" id="UP000655994"/>
    </source>
</evidence>
<evidence type="ECO:0000313" key="4">
    <source>
        <dbReference type="EMBL" id="MBJ7316730.1"/>
    </source>
</evidence>
<dbReference type="AlphaFoldDB" id="A0A8I1GB07"/>
<keyword evidence="6" id="KW-1185">Reference proteome</keyword>
<dbReference type="SUPFAM" id="SSF53067">
    <property type="entry name" value="Actin-like ATPase domain"/>
    <property type="match status" value="2"/>
</dbReference>
<dbReference type="Proteomes" id="UP000655994">
    <property type="component" value="Unassembled WGS sequence"/>
</dbReference>
<proteinExistence type="predicted"/>
<dbReference type="InterPro" id="IPR009440">
    <property type="entry name" value="ParM/StbA_N"/>
</dbReference>
<dbReference type="Gene3D" id="3.30.420.40">
    <property type="match status" value="2"/>
</dbReference>
<dbReference type="EMBL" id="JAEMOP010000009">
    <property type="protein sequence ID" value="MBJ7316730.1"/>
    <property type="molecule type" value="Genomic_DNA"/>
</dbReference>
<evidence type="ECO:0000313" key="3">
    <source>
        <dbReference type="EMBL" id="MBJ7265596.1"/>
    </source>
</evidence>
<feature type="domain" description="Actin homologue MreB-like C-terminal" evidence="2">
    <location>
        <begin position="206"/>
        <end position="325"/>
    </location>
</feature>
<gene>
    <name evidence="3" type="ORF">JHC10_01425</name>
    <name evidence="4" type="ORF">JHC11_12115</name>
</gene>
<dbReference type="InterPro" id="IPR049067">
    <property type="entry name" value="MreB-like_C"/>
</dbReference>
<dbReference type="Pfam" id="PF21522">
    <property type="entry name" value="MreB-like_C"/>
    <property type="match status" value="1"/>
</dbReference>
<sequence length="360" mass="40022">MSTKTPFFIGLDDGYNTSIGYTERGETVLVPSRIRIGKNDAGIKFEGVNTGKSTVVEHKPQVYQADDTFYTVNAAISTDTISDDYPYSGANRVMVHHVLNQINNINKEQPIHLCSGLPILTYYKRSGELNMEAINKKQDNLKKSVKIITDGKAVESLQVAKNAVMPEGIAAVFDLGIEEIRKAENRNSANPKCKRHDDVFGQHIAIVDCGGRTLDIAIWSAGNVERGNFKTENVGIEDIRRQVGDAIKDEYGLHELRDDQIEKAINTGALQLRKGHTVNVTDIRDEARKDVVTRIKTIINNVIGSRGQMIDQIVFIGGGSKFLYEHGLSDMYEQQRLIGDPIAANARGFFKYLKYFANNG</sequence>
<dbReference type="EMBL" id="JAEMOS010000002">
    <property type="protein sequence ID" value="MBJ7265596.1"/>
    <property type="molecule type" value="Genomic_DNA"/>
</dbReference>
<dbReference type="CDD" id="cd24022">
    <property type="entry name" value="ASKHA_NBD_ParM_R1-like"/>
    <property type="match status" value="1"/>
</dbReference>
<reference evidence="4 6" key="1">
    <citation type="submission" date="2020-09" db="EMBL/GenBank/DDBJ databases">
        <title>Draft Genomes of Bacterial Isolates from North Pond Shallow Sediments.</title>
        <authorList>
            <person name="Kiel Reese B."/>
            <person name="Mullis M."/>
            <person name="Weisend R.E."/>
        </authorList>
    </citation>
    <scope>NUCLEOTIDE SEQUENCE</scope>
    <source>
        <strain evidence="4">KJE-2</strain>
        <strain evidence="3 6">KJE-3</strain>
    </source>
</reference>
<dbReference type="RefSeq" id="WP_199493527.1">
    <property type="nucleotide sequence ID" value="NZ_JAEMOP010000009.1"/>
</dbReference>
<dbReference type="InterPro" id="IPR043129">
    <property type="entry name" value="ATPase_NBD"/>
</dbReference>
<dbReference type="Pfam" id="PF06406">
    <property type="entry name" value="StbA_N"/>
    <property type="match status" value="1"/>
</dbReference>
<organism evidence="4 5">
    <name type="scientific">Idiomarina abyssalis</name>
    <dbReference type="NCBI Taxonomy" id="86102"/>
    <lineage>
        <taxon>Bacteria</taxon>
        <taxon>Pseudomonadati</taxon>
        <taxon>Pseudomonadota</taxon>
        <taxon>Gammaproteobacteria</taxon>
        <taxon>Alteromonadales</taxon>
        <taxon>Idiomarinaceae</taxon>
        <taxon>Idiomarina</taxon>
    </lineage>
</organism>
<evidence type="ECO:0000259" key="2">
    <source>
        <dbReference type="Pfam" id="PF21522"/>
    </source>
</evidence>
<feature type="domain" description="Plasmid segregation protein ParM/StbA N-terminal" evidence="1">
    <location>
        <begin position="57"/>
        <end position="174"/>
    </location>
</feature>
<comment type="caution">
    <text evidence="4">The sequence shown here is derived from an EMBL/GenBank/DDBJ whole genome shotgun (WGS) entry which is preliminary data.</text>
</comment>
<accession>A0A8I1GB07</accession>
<dbReference type="InterPro" id="IPR056367">
    <property type="entry name" value="ASKHA_NBD_ParM_R1-like"/>
</dbReference>
<name>A0A8I1GB07_9GAMM</name>